<organism evidence="4 5">
    <name type="scientific">Dinghuibacter silviterrae</name>
    <dbReference type="NCBI Taxonomy" id="1539049"/>
    <lineage>
        <taxon>Bacteria</taxon>
        <taxon>Pseudomonadati</taxon>
        <taxon>Bacteroidota</taxon>
        <taxon>Chitinophagia</taxon>
        <taxon>Chitinophagales</taxon>
        <taxon>Chitinophagaceae</taxon>
        <taxon>Dinghuibacter</taxon>
    </lineage>
</organism>
<dbReference type="Pfam" id="PF05426">
    <property type="entry name" value="Alginate_lyase"/>
    <property type="match status" value="1"/>
</dbReference>
<dbReference type="Proteomes" id="UP000294498">
    <property type="component" value="Unassembled WGS sequence"/>
</dbReference>
<dbReference type="AlphaFoldDB" id="A0A4R8DI15"/>
<evidence type="ECO:0000313" key="5">
    <source>
        <dbReference type="Proteomes" id="UP000294498"/>
    </source>
</evidence>
<sequence>MKRMFFAALLLCPLYKDVFAQTQLLSRSDMIKLDFRLLAERKRAVQAHDPACQKAFAQLREDADGFLGWGPVSVMQKDGMPPSGSKHDYMSIAPYFWPDPSKPGGVPYIGRDGDVNPEVKNYKDKENITKLCDGVYTLGLAYYFTGEEKYARHAAELLRVWFLDTATRMNPNLNFGQAVKGVTDGRAPGLIETRNFAFLLDGVDLIKTSKAWTAGDQKGLKDWFRSFLFWLQTSPIGLDEMHAKNNHGVWYDAQSLSIALYLDSTQLANQIALRAAGRLDAEMNDDGLFPLELKRTTSLHYSVFVLNAFYVIAQMSEQTPTNLWTWTSPSGKSLQKAFDAILPFLDGDKPWTGPQIHPFEFKNAVPLLLRSAQRYGCTTCPEMIKKITGDQEGRLLSNLL</sequence>
<evidence type="ECO:0000256" key="1">
    <source>
        <dbReference type="ARBA" id="ARBA00022729"/>
    </source>
</evidence>
<reference evidence="4 5" key="1">
    <citation type="submission" date="2019-03" db="EMBL/GenBank/DDBJ databases">
        <title>Genomic Encyclopedia of Type Strains, Phase IV (KMG-IV): sequencing the most valuable type-strain genomes for metagenomic binning, comparative biology and taxonomic classification.</title>
        <authorList>
            <person name="Goeker M."/>
        </authorList>
    </citation>
    <scope>NUCLEOTIDE SEQUENCE [LARGE SCALE GENOMIC DNA]</scope>
    <source>
        <strain evidence="4 5">DSM 100059</strain>
    </source>
</reference>
<evidence type="ECO:0000256" key="2">
    <source>
        <dbReference type="ARBA" id="ARBA00023239"/>
    </source>
</evidence>
<dbReference type="GO" id="GO:0016829">
    <property type="term" value="F:lyase activity"/>
    <property type="evidence" value="ECO:0007669"/>
    <property type="project" value="UniProtKB-KW"/>
</dbReference>
<dbReference type="GO" id="GO:0042597">
    <property type="term" value="C:periplasmic space"/>
    <property type="evidence" value="ECO:0007669"/>
    <property type="project" value="InterPro"/>
</dbReference>
<dbReference type="SUPFAM" id="SSF48230">
    <property type="entry name" value="Chondroitin AC/alginate lyase"/>
    <property type="match status" value="1"/>
</dbReference>
<dbReference type="Gene3D" id="1.50.10.100">
    <property type="entry name" value="Chondroitin AC/alginate lyase"/>
    <property type="match status" value="1"/>
</dbReference>
<keyword evidence="2 4" id="KW-0456">Lyase</keyword>
<dbReference type="RefSeq" id="WP_133997297.1">
    <property type="nucleotide sequence ID" value="NZ_SODV01000002.1"/>
</dbReference>
<keyword evidence="5" id="KW-1185">Reference proteome</keyword>
<evidence type="ECO:0000259" key="3">
    <source>
        <dbReference type="Pfam" id="PF05426"/>
    </source>
</evidence>
<dbReference type="EMBL" id="SODV01000002">
    <property type="protein sequence ID" value="TDW96590.1"/>
    <property type="molecule type" value="Genomic_DNA"/>
</dbReference>
<evidence type="ECO:0000313" key="4">
    <source>
        <dbReference type="EMBL" id="TDW96590.1"/>
    </source>
</evidence>
<gene>
    <name evidence="4" type="ORF">EDB95_4423</name>
</gene>
<proteinExistence type="predicted"/>
<dbReference type="InterPro" id="IPR008397">
    <property type="entry name" value="Alginate_lyase_dom"/>
</dbReference>
<comment type="caution">
    <text evidence="4">The sequence shown here is derived from an EMBL/GenBank/DDBJ whole genome shotgun (WGS) entry which is preliminary data.</text>
</comment>
<dbReference type="InterPro" id="IPR008929">
    <property type="entry name" value="Chondroitin_lyas"/>
</dbReference>
<keyword evidence="1" id="KW-0732">Signal</keyword>
<accession>A0A4R8DI15</accession>
<feature type="domain" description="Alginate lyase" evidence="3">
    <location>
        <begin position="73"/>
        <end position="351"/>
    </location>
</feature>
<protein>
    <submittedName>
        <fullName evidence="4">Alginate lyase</fullName>
    </submittedName>
</protein>
<name>A0A4R8DI15_9BACT</name>
<dbReference type="OrthoDB" id="7210452at2"/>